<evidence type="ECO:0000313" key="2">
    <source>
        <dbReference type="Proteomes" id="UP001148629"/>
    </source>
</evidence>
<keyword evidence="2" id="KW-1185">Reference proteome</keyword>
<reference evidence="1" key="1">
    <citation type="submission" date="2022-08" db="EMBL/GenBank/DDBJ databases">
        <title>Genome Sequence of Fusarium decemcellulare.</title>
        <authorList>
            <person name="Buettner E."/>
        </authorList>
    </citation>
    <scope>NUCLEOTIDE SEQUENCE</scope>
    <source>
        <strain evidence="1">Babe19</strain>
    </source>
</reference>
<organism evidence="1 2">
    <name type="scientific">Fusarium decemcellulare</name>
    <dbReference type="NCBI Taxonomy" id="57161"/>
    <lineage>
        <taxon>Eukaryota</taxon>
        <taxon>Fungi</taxon>
        <taxon>Dikarya</taxon>
        <taxon>Ascomycota</taxon>
        <taxon>Pezizomycotina</taxon>
        <taxon>Sordariomycetes</taxon>
        <taxon>Hypocreomycetidae</taxon>
        <taxon>Hypocreales</taxon>
        <taxon>Nectriaceae</taxon>
        <taxon>Fusarium</taxon>
        <taxon>Fusarium decemcellulare species complex</taxon>
    </lineage>
</organism>
<protein>
    <submittedName>
        <fullName evidence="1">Uncharacterized protein</fullName>
    </submittedName>
</protein>
<dbReference type="EMBL" id="JANRMS010003665">
    <property type="protein sequence ID" value="KAJ3516503.1"/>
    <property type="molecule type" value="Genomic_DNA"/>
</dbReference>
<comment type="caution">
    <text evidence="1">The sequence shown here is derived from an EMBL/GenBank/DDBJ whole genome shotgun (WGS) entry which is preliminary data.</text>
</comment>
<name>A0ACC1RI92_9HYPO</name>
<accession>A0ACC1RI92</accession>
<sequence>MSKLSLDLEFLFILFINTYSAGTLFLKPPAFPFILVLACQPVSPISASETASPHSSTCIDLSSGLASLIATAQLTSAAPSQEKTQQPYCPVIYTKPPTNCRPLPETFLAFSSRAPKPVPAESQILGDAVSALSVLQEQFFEPDYATWPSAIDWTAAVAGTVIAGMLTTLSKSIDTVDLAGINDWRVKENLISSFYAQLVGSYFGQDVLSIRGQAYDDILWVALGWIEAIKFVRTHADLHYPKTKTDDLAVGSGLKDIINSMPWQGYNWFSSFAHRSRIFWNLGSRGWETRFCNGGMVWNPRLNPYKNAITNELWVSASISMYEHFPGDNFTAPWLANAAFPDNDPAHLEAAIEGYKWLMDVNMTNARGLFVDGYHIDRSKPGNTECDIRDEMVYTYNQGVLLTGQRGLWAVSGSASYLEDGHLLIQSVIEATGWSLKHNGPVDGPKRVAPGQLPPWRGLGRGGVMEEQCDASGTCSQDGQTFKGIFFHHFATFCAPLNPFRVEEGMTVDVRGYRRVKSAHATACGSYLGWVRHNALAALETRDEAGRFGMWWGAGLFDAVVTLDNDGIDHNAENTTDYRNQGTPDDETWGGRHRWLPGTGRWTVLEEPDSDQQVLGFTNAPAGRNARGSSKGANPQRQDPNERGRGRTVETQVGGLALLRAYWELSQSY</sequence>
<evidence type="ECO:0000313" key="1">
    <source>
        <dbReference type="EMBL" id="KAJ3516503.1"/>
    </source>
</evidence>
<gene>
    <name evidence="1" type="ORF">NM208_g14832</name>
</gene>
<dbReference type="Proteomes" id="UP001148629">
    <property type="component" value="Unassembled WGS sequence"/>
</dbReference>
<proteinExistence type="predicted"/>